<dbReference type="PANTHER" id="PTHR10621">
    <property type="entry name" value="UV EXCISION REPAIR PROTEIN RAD23"/>
    <property type="match status" value="1"/>
</dbReference>
<name>A0A178VQL5_ARATH</name>
<feature type="compositionally biased region" description="Basic and acidic residues" evidence="1">
    <location>
        <begin position="107"/>
        <end position="122"/>
    </location>
</feature>
<gene>
    <name evidence="3" type="ordered locus">AXX17_At2g28690</name>
</gene>
<dbReference type="SUPFAM" id="SSF54236">
    <property type="entry name" value="Ubiquitin-like"/>
    <property type="match status" value="1"/>
</dbReference>
<dbReference type="AlphaFoldDB" id="A0A178VQL5"/>
<dbReference type="ExpressionAtlas" id="A0A178VQL5">
    <property type="expression patterns" value="baseline and differential"/>
</dbReference>
<evidence type="ECO:0000259" key="2">
    <source>
        <dbReference type="PROSITE" id="PS50053"/>
    </source>
</evidence>
<reference evidence="4" key="1">
    <citation type="journal article" date="2016" name="Proc. Natl. Acad. Sci. U.S.A.">
        <title>Chromosome-level assembly of Arabidopsis thaliana Ler reveals the extent of translocation and inversion polymorphisms.</title>
        <authorList>
            <person name="Zapata L."/>
            <person name="Ding J."/>
            <person name="Willing E.M."/>
            <person name="Hartwig B."/>
            <person name="Bezdan D."/>
            <person name="Jiao W.B."/>
            <person name="Patel V."/>
            <person name="Velikkakam James G."/>
            <person name="Koornneef M."/>
            <person name="Ossowski S."/>
            <person name="Schneeberger K."/>
        </authorList>
    </citation>
    <scope>NUCLEOTIDE SEQUENCE [LARGE SCALE GENOMIC DNA]</scope>
    <source>
        <strain evidence="4">cv. Landsberg erecta</strain>
    </source>
</reference>
<feature type="compositionally biased region" description="Basic and acidic residues" evidence="1">
    <location>
        <begin position="149"/>
        <end position="163"/>
    </location>
</feature>
<dbReference type="CDD" id="cd17039">
    <property type="entry name" value="Ubl_ubiquitin_like"/>
    <property type="match status" value="1"/>
</dbReference>
<protein>
    <recommendedName>
        <fullName evidence="2">Ubiquitin-like domain-containing protein</fullName>
    </recommendedName>
</protein>
<proteinExistence type="predicted"/>
<sequence>MKVSVEIITGTFIDTDVSEDATVKEMKEKIAVEVKLPVTRLILVIGDEETRRLVMEDEDDMMLRDLGVGEDSHIYLFFKHPDLVSKEERSKGEDDDDPMEEVSSEAESGRGNEEEVEKAKIDGEEEDQAMKDEEEDRDVKVDEDEEEKEKEKDGEAKYVKEEAREVEEADNKQEN</sequence>
<feature type="compositionally biased region" description="Acidic residues" evidence="1">
    <location>
        <begin position="123"/>
        <end position="148"/>
    </location>
</feature>
<evidence type="ECO:0000256" key="1">
    <source>
        <dbReference type="SAM" id="MobiDB-lite"/>
    </source>
</evidence>
<comment type="caution">
    <text evidence="3">The sequence shown here is derived from an EMBL/GenBank/DDBJ whole genome shotgun (WGS) entry which is preliminary data.</text>
</comment>
<dbReference type="Gene3D" id="3.10.20.90">
    <property type="entry name" value="Phosphatidylinositol 3-kinase Catalytic Subunit, Chain A, domain 1"/>
    <property type="match status" value="1"/>
</dbReference>
<dbReference type="EMBL" id="LUHQ01000002">
    <property type="protein sequence ID" value="OAP08096.1"/>
    <property type="molecule type" value="Genomic_DNA"/>
</dbReference>
<dbReference type="Proteomes" id="UP000078284">
    <property type="component" value="Chromosome 2"/>
</dbReference>
<dbReference type="InterPro" id="IPR000626">
    <property type="entry name" value="Ubiquitin-like_dom"/>
</dbReference>
<evidence type="ECO:0000313" key="4">
    <source>
        <dbReference type="Proteomes" id="UP000078284"/>
    </source>
</evidence>
<feature type="region of interest" description="Disordered" evidence="1">
    <location>
        <begin position="85"/>
        <end position="175"/>
    </location>
</feature>
<dbReference type="PROSITE" id="PS50053">
    <property type="entry name" value="UBIQUITIN_2"/>
    <property type="match status" value="1"/>
</dbReference>
<organism evidence="3 4">
    <name type="scientific">Arabidopsis thaliana</name>
    <name type="common">Mouse-ear cress</name>
    <dbReference type="NCBI Taxonomy" id="3702"/>
    <lineage>
        <taxon>Eukaryota</taxon>
        <taxon>Viridiplantae</taxon>
        <taxon>Streptophyta</taxon>
        <taxon>Embryophyta</taxon>
        <taxon>Tracheophyta</taxon>
        <taxon>Spermatophyta</taxon>
        <taxon>Magnoliopsida</taxon>
        <taxon>eudicotyledons</taxon>
        <taxon>Gunneridae</taxon>
        <taxon>Pentapetalae</taxon>
        <taxon>rosids</taxon>
        <taxon>malvids</taxon>
        <taxon>Brassicales</taxon>
        <taxon>Brassicaceae</taxon>
        <taxon>Camelineae</taxon>
        <taxon>Arabidopsis</taxon>
    </lineage>
</organism>
<accession>A0A178VQL5</accession>
<feature type="compositionally biased region" description="Acidic residues" evidence="1">
    <location>
        <begin position="93"/>
        <end position="104"/>
    </location>
</feature>
<dbReference type="PANTHER" id="PTHR10621:SF61">
    <property type="entry name" value="UBIQUITIN FAMILY PROTEIN"/>
    <property type="match status" value="1"/>
</dbReference>
<dbReference type="InterPro" id="IPR029071">
    <property type="entry name" value="Ubiquitin-like_domsf"/>
</dbReference>
<feature type="domain" description="Ubiquitin-like" evidence="2">
    <location>
        <begin position="1"/>
        <end position="83"/>
    </location>
</feature>
<evidence type="ECO:0000313" key="3">
    <source>
        <dbReference type="EMBL" id="OAP08096.1"/>
    </source>
</evidence>